<evidence type="ECO:0000256" key="4">
    <source>
        <dbReference type="ARBA" id="ARBA00022771"/>
    </source>
</evidence>
<feature type="region of interest" description="Disordered" evidence="9">
    <location>
        <begin position="573"/>
        <end position="599"/>
    </location>
</feature>
<dbReference type="GO" id="GO:0008270">
    <property type="term" value="F:zinc ion binding"/>
    <property type="evidence" value="ECO:0007669"/>
    <property type="project" value="UniProtKB-KW"/>
</dbReference>
<feature type="compositionally biased region" description="Polar residues" evidence="9">
    <location>
        <begin position="184"/>
        <end position="210"/>
    </location>
</feature>
<evidence type="ECO:0000256" key="5">
    <source>
        <dbReference type="ARBA" id="ARBA00022833"/>
    </source>
</evidence>
<feature type="domain" description="C2H2-type" evidence="10">
    <location>
        <begin position="604"/>
        <end position="631"/>
    </location>
</feature>
<dbReference type="InterPro" id="IPR013087">
    <property type="entry name" value="Znf_C2H2_type"/>
</dbReference>
<dbReference type="Gene3D" id="3.30.160.60">
    <property type="entry name" value="Classic Zinc Finger"/>
    <property type="match status" value="3"/>
</dbReference>
<evidence type="ECO:0000256" key="9">
    <source>
        <dbReference type="SAM" id="MobiDB-lite"/>
    </source>
</evidence>
<dbReference type="FunFam" id="3.30.160.60:FF:003776">
    <property type="entry name" value="Uncharacterized protein"/>
    <property type="match status" value="1"/>
</dbReference>
<evidence type="ECO:0000259" key="10">
    <source>
        <dbReference type="PROSITE" id="PS50157"/>
    </source>
</evidence>
<evidence type="ECO:0000313" key="11">
    <source>
        <dbReference type="EMBL" id="EEN63202.1"/>
    </source>
</evidence>
<feature type="compositionally biased region" description="Basic and acidic residues" evidence="9">
    <location>
        <begin position="368"/>
        <end position="384"/>
    </location>
</feature>
<dbReference type="PROSITE" id="PS00028">
    <property type="entry name" value="ZINC_FINGER_C2H2_1"/>
    <property type="match status" value="1"/>
</dbReference>
<organism>
    <name type="scientific">Branchiostoma floridae</name>
    <name type="common">Florida lancelet</name>
    <name type="synonym">Amphioxus</name>
    <dbReference type="NCBI Taxonomy" id="7739"/>
    <lineage>
        <taxon>Eukaryota</taxon>
        <taxon>Metazoa</taxon>
        <taxon>Chordata</taxon>
        <taxon>Cephalochordata</taxon>
        <taxon>Leptocardii</taxon>
        <taxon>Amphioxiformes</taxon>
        <taxon>Branchiostomatidae</taxon>
        <taxon>Branchiostoma</taxon>
    </lineage>
</organism>
<keyword evidence="2" id="KW-0479">Metal-binding</keyword>
<dbReference type="FunFam" id="3.30.160.60:FF:002336">
    <property type="entry name" value="Regular, isoform C"/>
    <property type="match status" value="1"/>
</dbReference>
<dbReference type="EMBL" id="GG666492">
    <property type="protein sequence ID" value="EEN63202.1"/>
    <property type="molecule type" value="Genomic_DNA"/>
</dbReference>
<dbReference type="InterPro" id="IPR036236">
    <property type="entry name" value="Znf_C2H2_sf"/>
</dbReference>
<feature type="compositionally biased region" description="Polar residues" evidence="9">
    <location>
        <begin position="217"/>
        <end position="263"/>
    </location>
</feature>
<proteinExistence type="predicted"/>
<accession>C3Y9E6</accession>
<dbReference type="GO" id="GO:0003677">
    <property type="term" value="F:DNA binding"/>
    <property type="evidence" value="ECO:0007669"/>
    <property type="project" value="UniProtKB-KW"/>
</dbReference>
<dbReference type="PROSITE" id="PS50157">
    <property type="entry name" value="ZINC_FINGER_C2H2_2"/>
    <property type="match status" value="3"/>
</dbReference>
<reference evidence="11" key="1">
    <citation type="journal article" date="2008" name="Nature">
        <title>The amphioxus genome and the evolution of the chordate karyotype.</title>
        <authorList>
            <consortium name="US DOE Joint Genome Institute (JGI-PGF)"/>
            <person name="Putnam N.H."/>
            <person name="Butts T."/>
            <person name="Ferrier D.E.K."/>
            <person name="Furlong R.F."/>
            <person name="Hellsten U."/>
            <person name="Kawashima T."/>
            <person name="Robinson-Rechavi M."/>
            <person name="Shoguchi E."/>
            <person name="Terry A."/>
            <person name="Yu J.-K."/>
            <person name="Benito-Gutierrez E.L."/>
            <person name="Dubchak I."/>
            <person name="Garcia-Fernandez J."/>
            <person name="Gibson-Brown J.J."/>
            <person name="Grigoriev I.V."/>
            <person name="Horton A.C."/>
            <person name="de Jong P.J."/>
            <person name="Jurka J."/>
            <person name="Kapitonov V.V."/>
            <person name="Kohara Y."/>
            <person name="Kuroki Y."/>
            <person name="Lindquist E."/>
            <person name="Lucas S."/>
            <person name="Osoegawa K."/>
            <person name="Pennacchio L.A."/>
            <person name="Salamov A.A."/>
            <person name="Satou Y."/>
            <person name="Sauka-Spengler T."/>
            <person name="Schmutz J."/>
            <person name="Shin-I T."/>
            <person name="Toyoda A."/>
            <person name="Bronner-Fraser M."/>
            <person name="Fujiyama A."/>
            <person name="Holland L.Z."/>
            <person name="Holland P.W.H."/>
            <person name="Satoh N."/>
            <person name="Rokhsar D.S."/>
        </authorList>
    </citation>
    <scope>NUCLEOTIDE SEQUENCE [LARGE SCALE GENOMIC DNA]</scope>
    <source>
        <strain evidence="11">S238N-H82</strain>
        <tissue evidence="11">Testes</tissue>
    </source>
</reference>
<sequence length="725" mass="80212">MMLVCGLSREVMLALLSRLYVEELVLNKVSQFYCCFRLATMLVCGLSREVMLALLPMLYVEELVLNKVSQFHCCFRLATMLVCGLSREVMLALLSRLYVEELVLNKVSQFHCCFRLAMMLVCGLSREVTLAVLPRLYVEELVLELGRRNIHPLTDSSSREDLISLLCDVMIEEYSRGRKAACTNRVQQQQHSTTTALQREHSTPTATRQASGHEGRNTTPSPATSTKTNTSMERQRRPSGQTNGSSGKQVSSSVPVRETQPTEYTGDVIVVEDDEPELGHGTQEAQSTEVPSMSVRTRQHSKLQPSSVRTHQHSRPQPSPVQRGRHTSSNSTEPPACNTPDACSSTGTQRVLSPQENNVRPYKHMQRNSREVESPREATSRDANEIQEVEQGSNIQPDSSLSVGSTTAQQVEGPGTEGLKNMETNNYTKVVGPGPTVIPDNARVQETPVVEATVPEVIMDVSNNLTEESSQNNGHNNTTGAARTVDSLAVYSQEFFNSDSARPPGFLQTMPSISPSQSEPVFQTSNAEGSISCPVLLEALGTEGSSSNDSLLGTQQPTCTVTTSEEAMAIWQDLSKRSQTTESDGSTTQSKRGKKRKAYESSRHVCQECGYKAPSNCALVIHMRKHTGEKPYGCDLCGYRTAYKTSMVAHTMKHKGDKPYMCGECGYRCVQKGHLTEHMKIHINAGEKYFHCGYNCGYKTTEEHYLEIHTCKNKPPQDTETTVQE</sequence>
<comment type="subcellular location">
    <subcellularLocation>
        <location evidence="1">Nucleus</location>
    </subcellularLocation>
</comment>
<keyword evidence="6" id="KW-0238">DNA-binding</keyword>
<keyword evidence="4 8" id="KW-0863">Zinc-finger</keyword>
<dbReference type="SMART" id="SM00355">
    <property type="entry name" value="ZnF_C2H2"/>
    <property type="match status" value="3"/>
</dbReference>
<feature type="compositionally biased region" description="Polar residues" evidence="9">
    <location>
        <begin position="577"/>
        <end position="590"/>
    </location>
</feature>
<feature type="compositionally biased region" description="Polar residues" evidence="9">
    <location>
        <begin position="390"/>
        <end position="410"/>
    </location>
</feature>
<dbReference type="PANTHER" id="PTHR24392">
    <property type="entry name" value="ZINC FINGER PROTEIN"/>
    <property type="match status" value="1"/>
</dbReference>
<dbReference type="PANTHER" id="PTHR24392:SF31">
    <property type="entry name" value="C2H2-TYPE DOMAIN-CONTAINING PROTEIN"/>
    <property type="match status" value="1"/>
</dbReference>
<feature type="domain" description="C2H2-type" evidence="10">
    <location>
        <begin position="632"/>
        <end position="659"/>
    </location>
</feature>
<dbReference type="GO" id="GO:0005634">
    <property type="term" value="C:nucleus"/>
    <property type="evidence" value="ECO:0007669"/>
    <property type="project" value="UniProtKB-SubCell"/>
</dbReference>
<dbReference type="InParanoid" id="C3Y9E6"/>
<dbReference type="FunFam" id="3.30.160.60:FF:002086">
    <property type="entry name" value="Uncharacterized protein"/>
    <property type="match status" value="1"/>
</dbReference>
<protein>
    <recommendedName>
        <fullName evidence="10">C2H2-type domain-containing protein</fullName>
    </recommendedName>
</protein>
<evidence type="ECO:0000256" key="1">
    <source>
        <dbReference type="ARBA" id="ARBA00004123"/>
    </source>
</evidence>
<feature type="region of interest" description="Disordered" evidence="9">
    <location>
        <begin position="183"/>
        <end position="422"/>
    </location>
</feature>
<keyword evidence="3" id="KW-0677">Repeat</keyword>
<keyword evidence="7" id="KW-0539">Nucleus</keyword>
<keyword evidence="5" id="KW-0862">Zinc</keyword>
<feature type="domain" description="C2H2-type" evidence="10">
    <location>
        <begin position="660"/>
        <end position="689"/>
    </location>
</feature>
<feature type="compositionally biased region" description="Polar residues" evidence="9">
    <location>
        <begin position="341"/>
        <end position="358"/>
    </location>
</feature>
<dbReference type="AlphaFoldDB" id="C3Y9E6"/>
<evidence type="ECO:0000256" key="2">
    <source>
        <dbReference type="ARBA" id="ARBA00022723"/>
    </source>
</evidence>
<dbReference type="eggNOG" id="KOG1721">
    <property type="taxonomic scope" value="Eukaryota"/>
</dbReference>
<dbReference type="Pfam" id="PF00096">
    <property type="entry name" value="zf-C2H2"/>
    <property type="match status" value="1"/>
</dbReference>
<dbReference type="SUPFAM" id="SSF57667">
    <property type="entry name" value="beta-beta-alpha zinc fingers"/>
    <property type="match status" value="2"/>
</dbReference>
<name>C3Y9E6_BRAFL</name>
<evidence type="ECO:0000256" key="7">
    <source>
        <dbReference type="ARBA" id="ARBA00023242"/>
    </source>
</evidence>
<evidence type="ECO:0000256" key="6">
    <source>
        <dbReference type="ARBA" id="ARBA00023125"/>
    </source>
</evidence>
<gene>
    <name evidence="11" type="ORF">BRAFLDRAFT_118632</name>
</gene>
<evidence type="ECO:0000256" key="3">
    <source>
        <dbReference type="ARBA" id="ARBA00022737"/>
    </source>
</evidence>
<evidence type="ECO:0000256" key="8">
    <source>
        <dbReference type="PROSITE-ProRule" id="PRU00042"/>
    </source>
</evidence>
<feature type="compositionally biased region" description="Polar residues" evidence="9">
    <location>
        <begin position="283"/>
        <end position="309"/>
    </location>
</feature>